<evidence type="ECO:0000259" key="1">
    <source>
        <dbReference type="Pfam" id="PF12998"/>
    </source>
</evidence>
<reference evidence="2" key="1">
    <citation type="submission" date="2025-08" db="UniProtKB">
        <authorList>
            <consortium name="Ensembl"/>
        </authorList>
    </citation>
    <scope>IDENTIFICATION</scope>
</reference>
<sequence length="43" mass="4721">CAAGDYLECVESLPLDIQRNASLLREMDTQCQGGRCRGTRPPP</sequence>
<reference evidence="2" key="2">
    <citation type="submission" date="2025-09" db="UniProtKB">
        <authorList>
            <consortium name="Ensembl"/>
        </authorList>
    </citation>
    <scope>IDENTIFICATION</scope>
</reference>
<dbReference type="InterPro" id="IPR024610">
    <property type="entry name" value="ING_N_histone-binding"/>
</dbReference>
<protein>
    <recommendedName>
        <fullName evidence="1">Inhibitor of growth protein N-terminal histone-binding domain-containing protein</fullName>
    </recommendedName>
</protein>
<organism evidence="2 3">
    <name type="scientific">Otus sunia</name>
    <name type="common">Oriental scops-owl</name>
    <dbReference type="NCBI Taxonomy" id="257818"/>
    <lineage>
        <taxon>Eukaryota</taxon>
        <taxon>Metazoa</taxon>
        <taxon>Chordata</taxon>
        <taxon>Craniata</taxon>
        <taxon>Vertebrata</taxon>
        <taxon>Euteleostomi</taxon>
        <taxon>Archelosauria</taxon>
        <taxon>Archosauria</taxon>
        <taxon>Dinosauria</taxon>
        <taxon>Saurischia</taxon>
        <taxon>Theropoda</taxon>
        <taxon>Coelurosauria</taxon>
        <taxon>Aves</taxon>
        <taxon>Neognathae</taxon>
        <taxon>Neoaves</taxon>
        <taxon>Telluraves</taxon>
        <taxon>Strigiformes</taxon>
        <taxon>Strigidae</taxon>
        <taxon>Otus</taxon>
    </lineage>
</organism>
<proteinExistence type="predicted"/>
<dbReference type="Pfam" id="PF12998">
    <property type="entry name" value="ING"/>
    <property type="match status" value="1"/>
</dbReference>
<feature type="domain" description="Inhibitor of growth protein N-terminal histone-binding" evidence="1">
    <location>
        <begin position="5"/>
        <end position="33"/>
    </location>
</feature>
<keyword evidence="3" id="KW-1185">Reference proteome</keyword>
<dbReference type="Proteomes" id="UP000694552">
    <property type="component" value="Unplaced"/>
</dbReference>
<dbReference type="Gene3D" id="6.10.140.1740">
    <property type="match status" value="1"/>
</dbReference>
<evidence type="ECO:0000313" key="2">
    <source>
        <dbReference type="Ensembl" id="ENSOSUP00000008473.1"/>
    </source>
</evidence>
<name>A0A8C8AVQ0_9STRI</name>
<evidence type="ECO:0000313" key="3">
    <source>
        <dbReference type="Proteomes" id="UP000694552"/>
    </source>
</evidence>
<dbReference type="AlphaFoldDB" id="A0A8C8AVQ0"/>
<dbReference type="Ensembl" id="ENSOSUT00000008780.1">
    <property type="protein sequence ID" value="ENSOSUP00000008473.1"/>
    <property type="gene ID" value="ENSOSUG00000006235.1"/>
</dbReference>
<accession>A0A8C8AVQ0</accession>